<dbReference type="Proteomes" id="UP001159042">
    <property type="component" value="Unassembled WGS sequence"/>
</dbReference>
<evidence type="ECO:0000313" key="3">
    <source>
        <dbReference type="Proteomes" id="UP001159042"/>
    </source>
</evidence>
<evidence type="ECO:0000313" key="2">
    <source>
        <dbReference type="EMBL" id="KAJ8922039.1"/>
    </source>
</evidence>
<keyword evidence="1" id="KW-0472">Membrane</keyword>
<reference evidence="2 3" key="1">
    <citation type="journal article" date="2023" name="Insect Mol. Biol.">
        <title>Genome sequencing provides insights into the evolution of gene families encoding plant cell wall-degrading enzymes in longhorned beetles.</title>
        <authorList>
            <person name="Shin N.R."/>
            <person name="Okamura Y."/>
            <person name="Kirsch R."/>
            <person name="Pauchet Y."/>
        </authorList>
    </citation>
    <scope>NUCLEOTIDE SEQUENCE [LARGE SCALE GENOMIC DNA]</scope>
    <source>
        <strain evidence="2">EAD_L_NR</strain>
    </source>
</reference>
<sequence>MLMREYVEIVITLTVGCFIVAGLILCYSYVFRHMCCPMTPNKKPMNRHLNRRESISMKYLTHVSSVPTETSMV</sequence>
<name>A0AAV8W6H5_9CUCU</name>
<dbReference type="EMBL" id="JANEYG010000008">
    <property type="protein sequence ID" value="KAJ8922039.1"/>
    <property type="molecule type" value="Genomic_DNA"/>
</dbReference>
<protein>
    <submittedName>
        <fullName evidence="2">Uncharacterized protein</fullName>
    </submittedName>
</protein>
<evidence type="ECO:0000256" key="1">
    <source>
        <dbReference type="SAM" id="Phobius"/>
    </source>
</evidence>
<accession>A0AAV8W6H5</accession>
<keyword evidence="3" id="KW-1185">Reference proteome</keyword>
<feature type="transmembrane region" description="Helical" evidence="1">
    <location>
        <begin position="6"/>
        <end position="30"/>
    </location>
</feature>
<gene>
    <name evidence="2" type="ORF">NQ315_008679</name>
</gene>
<organism evidence="2 3">
    <name type="scientific">Exocentrus adspersus</name>
    <dbReference type="NCBI Taxonomy" id="1586481"/>
    <lineage>
        <taxon>Eukaryota</taxon>
        <taxon>Metazoa</taxon>
        <taxon>Ecdysozoa</taxon>
        <taxon>Arthropoda</taxon>
        <taxon>Hexapoda</taxon>
        <taxon>Insecta</taxon>
        <taxon>Pterygota</taxon>
        <taxon>Neoptera</taxon>
        <taxon>Endopterygota</taxon>
        <taxon>Coleoptera</taxon>
        <taxon>Polyphaga</taxon>
        <taxon>Cucujiformia</taxon>
        <taxon>Chrysomeloidea</taxon>
        <taxon>Cerambycidae</taxon>
        <taxon>Lamiinae</taxon>
        <taxon>Acanthocinini</taxon>
        <taxon>Exocentrus</taxon>
    </lineage>
</organism>
<keyword evidence="1" id="KW-0812">Transmembrane</keyword>
<proteinExistence type="predicted"/>
<keyword evidence="1" id="KW-1133">Transmembrane helix</keyword>
<dbReference type="AlphaFoldDB" id="A0AAV8W6H5"/>
<comment type="caution">
    <text evidence="2">The sequence shown here is derived from an EMBL/GenBank/DDBJ whole genome shotgun (WGS) entry which is preliminary data.</text>
</comment>